<proteinExistence type="predicted"/>
<keyword evidence="2" id="KW-1185">Reference proteome</keyword>
<protein>
    <recommendedName>
        <fullName evidence="3">LysR substrate-binding domain-containing protein</fullName>
    </recommendedName>
</protein>
<comment type="caution">
    <text evidence="1">The sequence shown here is derived from an EMBL/GenBank/DDBJ whole genome shotgun (WGS) entry which is preliminary data.</text>
</comment>
<gene>
    <name evidence="1" type="ORF">FGK63_12700</name>
</gene>
<reference evidence="1 2" key="1">
    <citation type="submission" date="2019-05" db="EMBL/GenBank/DDBJ databases">
        <title>Ruegeria sp. nov., isolated from tidal flat.</title>
        <authorList>
            <person name="Kim W."/>
        </authorList>
    </citation>
    <scope>NUCLEOTIDE SEQUENCE [LARGE SCALE GENOMIC DNA]</scope>
    <source>
        <strain evidence="1 2">CAU 1488</strain>
    </source>
</reference>
<accession>A0ABY2WW38</accession>
<sequence>MRGEQIERLFGARVMFTNALAASVQSSVLFEHLEALRLKLVLTDPVLRWAVLGDVDALPPFESWAVPFAITNARYEPLYKKEAA</sequence>
<organism evidence="1 2">
    <name type="scientific">Ruegeria sediminis</name>
    <dbReference type="NCBI Taxonomy" id="2583820"/>
    <lineage>
        <taxon>Bacteria</taxon>
        <taxon>Pseudomonadati</taxon>
        <taxon>Pseudomonadota</taxon>
        <taxon>Alphaproteobacteria</taxon>
        <taxon>Rhodobacterales</taxon>
        <taxon>Roseobacteraceae</taxon>
        <taxon>Ruegeria</taxon>
    </lineage>
</organism>
<evidence type="ECO:0000313" key="2">
    <source>
        <dbReference type="Proteomes" id="UP001193035"/>
    </source>
</evidence>
<evidence type="ECO:0008006" key="3">
    <source>
        <dbReference type="Google" id="ProtNLM"/>
    </source>
</evidence>
<name>A0ABY2WW38_9RHOB</name>
<dbReference type="Proteomes" id="UP001193035">
    <property type="component" value="Unassembled WGS sequence"/>
</dbReference>
<dbReference type="EMBL" id="VCPD01000004">
    <property type="protein sequence ID" value="TMV06970.1"/>
    <property type="molecule type" value="Genomic_DNA"/>
</dbReference>
<evidence type="ECO:0000313" key="1">
    <source>
        <dbReference type="EMBL" id="TMV06970.1"/>
    </source>
</evidence>